<dbReference type="RefSeq" id="WP_377283376.1">
    <property type="nucleotide sequence ID" value="NZ_JBHRSI010000009.1"/>
</dbReference>
<evidence type="ECO:0000313" key="2">
    <source>
        <dbReference type="EMBL" id="MFD1785797.1"/>
    </source>
</evidence>
<evidence type="ECO:0000313" key="3">
    <source>
        <dbReference type="Proteomes" id="UP001597237"/>
    </source>
</evidence>
<name>A0ABW4N786_9CAUL</name>
<feature type="region of interest" description="Disordered" evidence="1">
    <location>
        <begin position="109"/>
        <end position="145"/>
    </location>
</feature>
<evidence type="ECO:0000256" key="1">
    <source>
        <dbReference type="SAM" id="MobiDB-lite"/>
    </source>
</evidence>
<accession>A0ABW4N786</accession>
<dbReference type="InterPro" id="IPR021791">
    <property type="entry name" value="Phage_TAC_11"/>
</dbReference>
<dbReference type="Proteomes" id="UP001597237">
    <property type="component" value="Unassembled WGS sequence"/>
</dbReference>
<proteinExistence type="predicted"/>
<dbReference type="EMBL" id="JBHUEY010000012">
    <property type="protein sequence ID" value="MFD1785797.1"/>
    <property type="molecule type" value="Genomic_DNA"/>
</dbReference>
<dbReference type="Pfam" id="PF11836">
    <property type="entry name" value="Phage_TAC_11"/>
    <property type="match status" value="1"/>
</dbReference>
<comment type="caution">
    <text evidence="2">The sequence shown here is derived from an EMBL/GenBank/DDBJ whole genome shotgun (WGS) entry which is preliminary data.</text>
</comment>
<keyword evidence="3" id="KW-1185">Reference proteome</keyword>
<sequence length="145" mass="15575">MTGTRTGKVIVETGEGEVHLCLRIGELIDLQDKLGLGPQALINRLSSGEWFVQHVVETVYFGLLGGETMKQTEARAWVRRNIKEGYVLDYVPIALTVLYAAMVGAPEDDPVGEPEAALAETATQMSDLSSNGLSSTETPEPPTSA</sequence>
<protein>
    <submittedName>
        <fullName evidence="2">Gene transfer agent family protein</fullName>
    </submittedName>
</protein>
<reference evidence="3" key="1">
    <citation type="journal article" date="2019" name="Int. J. Syst. Evol. Microbiol.">
        <title>The Global Catalogue of Microorganisms (GCM) 10K type strain sequencing project: providing services to taxonomists for standard genome sequencing and annotation.</title>
        <authorList>
            <consortium name="The Broad Institute Genomics Platform"/>
            <consortium name="The Broad Institute Genome Sequencing Center for Infectious Disease"/>
            <person name="Wu L."/>
            <person name="Ma J."/>
        </authorList>
    </citation>
    <scope>NUCLEOTIDE SEQUENCE [LARGE SCALE GENOMIC DNA]</scope>
    <source>
        <strain evidence="3">DFY28</strain>
    </source>
</reference>
<organism evidence="2 3">
    <name type="scientific">Phenylobacterium terrae</name>
    <dbReference type="NCBI Taxonomy" id="2665495"/>
    <lineage>
        <taxon>Bacteria</taxon>
        <taxon>Pseudomonadati</taxon>
        <taxon>Pseudomonadota</taxon>
        <taxon>Alphaproteobacteria</taxon>
        <taxon>Caulobacterales</taxon>
        <taxon>Caulobacteraceae</taxon>
        <taxon>Phenylobacterium</taxon>
    </lineage>
</organism>
<gene>
    <name evidence="2" type="ORF">ACFSC0_20560</name>
</gene>
<feature type="compositionally biased region" description="Polar residues" evidence="1">
    <location>
        <begin position="121"/>
        <end position="138"/>
    </location>
</feature>